<proteinExistence type="inferred from homology"/>
<comment type="subcellular location">
    <subcellularLocation>
        <location evidence="1">Cell outer membrane</location>
        <topology evidence="1">Multi-pass membrane protein</topology>
    </subcellularLocation>
</comment>
<evidence type="ECO:0000256" key="3">
    <source>
        <dbReference type="ARBA" id="ARBA00022452"/>
    </source>
</evidence>
<dbReference type="SUPFAM" id="SSF56935">
    <property type="entry name" value="Porins"/>
    <property type="match status" value="1"/>
</dbReference>
<dbReference type="AlphaFoldDB" id="A0A4R6QKQ1"/>
<dbReference type="RefSeq" id="WP_166652048.1">
    <property type="nucleotide sequence ID" value="NZ_SNXS01000004.1"/>
</dbReference>
<name>A0A4R6QKQ1_9BURK</name>
<dbReference type="Pfam" id="PF03349">
    <property type="entry name" value="Toluene_X"/>
    <property type="match status" value="1"/>
</dbReference>
<keyword evidence="4" id="KW-0812">Transmembrane</keyword>
<dbReference type="GO" id="GO:0015483">
    <property type="term" value="F:long-chain fatty acid transporting porin activity"/>
    <property type="evidence" value="ECO:0007669"/>
    <property type="project" value="TreeGrafter"/>
</dbReference>
<accession>A0A4R6QKQ1</accession>
<dbReference type="InParanoid" id="A0A4R6QKQ1"/>
<protein>
    <submittedName>
        <fullName evidence="9">Long-chain fatty acid transport protein</fullName>
    </submittedName>
</protein>
<dbReference type="GO" id="GO:0009279">
    <property type="term" value="C:cell outer membrane"/>
    <property type="evidence" value="ECO:0007669"/>
    <property type="project" value="UniProtKB-SubCell"/>
</dbReference>
<evidence type="ECO:0000313" key="9">
    <source>
        <dbReference type="EMBL" id="TDP64160.1"/>
    </source>
</evidence>
<evidence type="ECO:0000313" key="10">
    <source>
        <dbReference type="Proteomes" id="UP000295361"/>
    </source>
</evidence>
<keyword evidence="10" id="KW-1185">Reference proteome</keyword>
<gene>
    <name evidence="9" type="ORF">DES47_104449</name>
</gene>
<sequence length="435" mass="45057">MTKRATRVAGALLALPMLAHATNGMLLEGYGPIAGGMGGVANAIDNGMAAAANNPATMGLMSAEARLDLAIGHLGPKVSSAAGPMAAHSSARAYQMPAFGYGRRNGSLTYGLAVFAQGGMGTEYAADSFLAMGSAQPVRAELGVGRLIAPVAWQVSPALTLGGSIDLVWSTLDIRMAASGAQLGQMVTGASGNLAMALPALGGAPWARIDFSDGSKFSGEAISTGWAAKLGFVYKMSDALTMGGSWHSKTALKDMRTSQGGASLSGFGGFSDSGRLSVDNFQMPSQWALGLAWRARPGLTLAADLKHIGWADVMQSLRMRYVSAGMGGEVSFALPQHWRNQTVTALGAAWQATPALILRAGYNRAPNPIPDLYVNPLFPATVRSHLSAGFSYELGERSAISAVITKAPDTTVQAGTGVSISHSQLNAQLMYSLRF</sequence>
<evidence type="ECO:0000256" key="2">
    <source>
        <dbReference type="ARBA" id="ARBA00008163"/>
    </source>
</evidence>
<keyword evidence="7" id="KW-0998">Cell outer membrane</keyword>
<keyword evidence="3" id="KW-1134">Transmembrane beta strand</keyword>
<evidence type="ECO:0000256" key="5">
    <source>
        <dbReference type="ARBA" id="ARBA00022729"/>
    </source>
</evidence>
<keyword evidence="5 8" id="KW-0732">Signal</keyword>
<keyword evidence="6" id="KW-0472">Membrane</keyword>
<evidence type="ECO:0000256" key="7">
    <source>
        <dbReference type="ARBA" id="ARBA00023237"/>
    </source>
</evidence>
<evidence type="ECO:0000256" key="6">
    <source>
        <dbReference type="ARBA" id="ARBA00023136"/>
    </source>
</evidence>
<comment type="similarity">
    <text evidence="2">Belongs to the OmpP1/FadL family.</text>
</comment>
<evidence type="ECO:0000256" key="1">
    <source>
        <dbReference type="ARBA" id="ARBA00004571"/>
    </source>
</evidence>
<reference evidence="9 10" key="1">
    <citation type="submission" date="2019-03" db="EMBL/GenBank/DDBJ databases">
        <title>Genomic Encyclopedia of Type Strains, Phase IV (KMG-IV): sequencing the most valuable type-strain genomes for metagenomic binning, comparative biology and taxonomic classification.</title>
        <authorList>
            <person name="Goeker M."/>
        </authorList>
    </citation>
    <scope>NUCLEOTIDE SEQUENCE [LARGE SCALE GENOMIC DNA]</scope>
    <source>
        <strain evidence="9 10">DSM 16998</strain>
    </source>
</reference>
<feature type="signal peptide" evidence="8">
    <location>
        <begin position="1"/>
        <end position="21"/>
    </location>
</feature>
<dbReference type="Proteomes" id="UP000295361">
    <property type="component" value="Unassembled WGS sequence"/>
</dbReference>
<feature type="chain" id="PRO_5020640408" evidence="8">
    <location>
        <begin position="22"/>
        <end position="435"/>
    </location>
</feature>
<dbReference type="PANTHER" id="PTHR35093:SF8">
    <property type="entry name" value="OUTER MEMBRANE PROTEIN NMB0088-RELATED"/>
    <property type="match status" value="1"/>
</dbReference>
<evidence type="ECO:0000256" key="8">
    <source>
        <dbReference type="SAM" id="SignalP"/>
    </source>
</evidence>
<dbReference type="Gene3D" id="2.40.160.60">
    <property type="entry name" value="Outer membrane protein transport protein (OMPP1/FadL/TodX)"/>
    <property type="match status" value="1"/>
</dbReference>
<comment type="caution">
    <text evidence="9">The sequence shown here is derived from an EMBL/GenBank/DDBJ whole genome shotgun (WGS) entry which is preliminary data.</text>
</comment>
<dbReference type="InterPro" id="IPR005017">
    <property type="entry name" value="OMPP1/FadL/TodX"/>
</dbReference>
<dbReference type="PANTHER" id="PTHR35093">
    <property type="entry name" value="OUTER MEMBRANE PROTEIN NMB0088-RELATED"/>
    <property type="match status" value="1"/>
</dbReference>
<dbReference type="EMBL" id="SNXS01000004">
    <property type="protein sequence ID" value="TDP64160.1"/>
    <property type="molecule type" value="Genomic_DNA"/>
</dbReference>
<evidence type="ECO:0000256" key="4">
    <source>
        <dbReference type="ARBA" id="ARBA00022692"/>
    </source>
</evidence>
<organism evidence="9 10">
    <name type="scientific">Roseateles toxinivorans</name>
    <dbReference type="NCBI Taxonomy" id="270368"/>
    <lineage>
        <taxon>Bacteria</taxon>
        <taxon>Pseudomonadati</taxon>
        <taxon>Pseudomonadota</taxon>
        <taxon>Betaproteobacteria</taxon>
        <taxon>Burkholderiales</taxon>
        <taxon>Sphaerotilaceae</taxon>
        <taxon>Roseateles</taxon>
    </lineage>
</organism>